<dbReference type="InterPro" id="IPR001102">
    <property type="entry name" value="Transglutaminase_N"/>
</dbReference>
<dbReference type="OrthoDB" id="437511at2759"/>
<name>A0A7L4GUR7_PODST</name>
<accession>A0A7L4GUR7</accession>
<evidence type="ECO:0000313" key="5">
    <source>
        <dbReference type="Proteomes" id="UP000584326"/>
    </source>
</evidence>
<evidence type="ECO:0000313" key="4">
    <source>
        <dbReference type="EMBL" id="NXX16887.1"/>
    </source>
</evidence>
<dbReference type="EMBL" id="VZTK01015813">
    <property type="protein sequence ID" value="NXX16887.1"/>
    <property type="molecule type" value="Genomic_DNA"/>
</dbReference>
<keyword evidence="5" id="KW-1185">Reference proteome</keyword>
<dbReference type="Gene3D" id="2.60.40.10">
    <property type="entry name" value="Immunoglobulins"/>
    <property type="match status" value="1"/>
</dbReference>
<dbReference type="InterPro" id="IPR014756">
    <property type="entry name" value="Ig_E-set"/>
</dbReference>
<evidence type="ECO:0000256" key="1">
    <source>
        <dbReference type="ARBA" id="ARBA00005968"/>
    </source>
</evidence>
<dbReference type="InterPro" id="IPR050779">
    <property type="entry name" value="Transglutaminase"/>
</dbReference>
<proteinExistence type="inferred from homology"/>
<gene>
    <name evidence="4" type="primary">Tgm1_2</name>
    <name evidence="4" type="ORF">PODSTR_R15016</name>
</gene>
<feature type="non-terminal residue" evidence="4">
    <location>
        <position position="224"/>
    </location>
</feature>
<dbReference type="SUPFAM" id="SSF81296">
    <property type="entry name" value="E set domains"/>
    <property type="match status" value="1"/>
</dbReference>
<evidence type="ECO:0000259" key="3">
    <source>
        <dbReference type="Pfam" id="PF00868"/>
    </source>
</evidence>
<dbReference type="PANTHER" id="PTHR11590">
    <property type="entry name" value="PROTEIN-GLUTAMINE GAMMA-GLUTAMYLTRANSFERASE"/>
    <property type="match status" value="1"/>
</dbReference>
<dbReference type="Gene3D" id="3.90.260.10">
    <property type="entry name" value="Transglutaminase-like"/>
    <property type="match status" value="1"/>
</dbReference>
<feature type="region of interest" description="Disordered" evidence="2">
    <location>
        <begin position="43"/>
        <end position="71"/>
    </location>
</feature>
<dbReference type="SUPFAM" id="SSF54001">
    <property type="entry name" value="Cysteine proteinases"/>
    <property type="match status" value="1"/>
</dbReference>
<sequence>EPFRLRLLLPRPFQPEGDGLCLELLLGPNPQVAKGTHVLIPLGESSPTGWRAEEEGAEEEGAGPSGSSALNITLTAPPDAPIGRYRLSVKTRTGAGEYAAPFDAANDFFLLFNPWCPDDQVYMEKTSDLNEYVLNETGRIFYGTEDQIAERSWNYGQVPQKWGGPQKLGGTPKKPAPQTHVGVPPGFGVQVNSLDDSGVLVGNWTGDYAQGTNPSAWAGSVAIL</sequence>
<organism evidence="4 5">
    <name type="scientific">Podargus strigoides</name>
    <name type="common">Tawny frogmouth</name>
    <name type="synonym">Caprimulgus strigoides</name>
    <dbReference type="NCBI Taxonomy" id="8905"/>
    <lineage>
        <taxon>Eukaryota</taxon>
        <taxon>Metazoa</taxon>
        <taxon>Chordata</taxon>
        <taxon>Craniata</taxon>
        <taxon>Vertebrata</taxon>
        <taxon>Euteleostomi</taxon>
        <taxon>Archelosauria</taxon>
        <taxon>Archosauria</taxon>
        <taxon>Dinosauria</taxon>
        <taxon>Saurischia</taxon>
        <taxon>Theropoda</taxon>
        <taxon>Coelurosauria</taxon>
        <taxon>Aves</taxon>
        <taxon>Neognathae</taxon>
        <taxon>Neoaves</taxon>
        <taxon>Strisores</taxon>
        <taxon>Caprimulgiformes</taxon>
        <taxon>Podargidae</taxon>
        <taxon>Podargus</taxon>
    </lineage>
</organism>
<comment type="similarity">
    <text evidence="1">Belongs to the transglutaminase superfamily. Transglutaminase family.</text>
</comment>
<dbReference type="Pfam" id="PF00868">
    <property type="entry name" value="Transglut_N"/>
    <property type="match status" value="1"/>
</dbReference>
<dbReference type="GO" id="GO:0003810">
    <property type="term" value="F:protein-glutamine gamma-glutamyltransferase activity"/>
    <property type="evidence" value="ECO:0007669"/>
    <property type="project" value="TreeGrafter"/>
</dbReference>
<comment type="caution">
    <text evidence="4">The sequence shown here is derived from an EMBL/GenBank/DDBJ whole genome shotgun (WGS) entry which is preliminary data.</text>
</comment>
<dbReference type="InterPro" id="IPR038765">
    <property type="entry name" value="Papain-like_cys_pep_sf"/>
</dbReference>
<dbReference type="AlphaFoldDB" id="A0A7L4GUR7"/>
<dbReference type="InterPro" id="IPR013783">
    <property type="entry name" value="Ig-like_fold"/>
</dbReference>
<dbReference type="PANTHER" id="PTHR11590:SF49">
    <property type="entry name" value="PROTEIN-GLUTAMINE GAMMA-GLUTAMYLTRANSFERASE K"/>
    <property type="match status" value="1"/>
</dbReference>
<dbReference type="Proteomes" id="UP000584326">
    <property type="component" value="Unassembled WGS sequence"/>
</dbReference>
<feature type="domain" description="Transglutaminase N-terminal" evidence="3">
    <location>
        <begin position="2"/>
        <end position="91"/>
    </location>
</feature>
<reference evidence="4 5" key="1">
    <citation type="submission" date="2020-02" db="EMBL/GenBank/DDBJ databases">
        <title>Bird 10,000 Genomes (B10K) Project - Family phase.</title>
        <authorList>
            <person name="Zhang G."/>
        </authorList>
    </citation>
    <scope>NUCLEOTIDE SEQUENCE [LARGE SCALE GENOMIC DNA]</scope>
    <source>
        <strain evidence="4">B10K-DU-001-40</strain>
        <tissue evidence="4">Muscle</tissue>
    </source>
</reference>
<dbReference type="InterPro" id="IPR036985">
    <property type="entry name" value="Transglutaminase-like_sf"/>
</dbReference>
<protein>
    <submittedName>
        <fullName evidence="4">TGM1 glutamyltransferase</fullName>
    </submittedName>
</protein>
<evidence type="ECO:0000256" key="2">
    <source>
        <dbReference type="SAM" id="MobiDB-lite"/>
    </source>
</evidence>
<feature type="non-terminal residue" evidence="4">
    <location>
        <position position="1"/>
    </location>
</feature>
<keyword evidence="4" id="KW-0808">Transferase</keyword>